<keyword evidence="3 5" id="KW-0560">Oxidoreductase</keyword>
<feature type="region of interest" description="Disordered" evidence="6">
    <location>
        <begin position="589"/>
        <end position="676"/>
    </location>
</feature>
<dbReference type="InterPro" id="IPR044831">
    <property type="entry name" value="Ccp1-like"/>
</dbReference>
<sequence>MVWSNLLVVAAAALQLGSVVAEPPVPSLPAGPGPVAPSASAGPPPVPPPPPKDTPPKDDSPKDVPPTDAPAPGPESEKPPPTSAPSINPTFPQPWDKLEDIMYLNMGYNAEELSQPFTPCSTETNGFNPAAGLLRVAFHDTAQYDAAARVGGLDASIAFELTGDLGRSNGGPFVVNSLTYLSRYYSDQVSMSDLIAASVYSAVRGCGGPIVPVRAGRIDATQAGAPGVPNVLDSLASMTAGFKRMGFDTQEMIKLTACGHTMGGVHPQLFGIANPENKSVFHFDATPGGYDNAVVVDIVQNKSVDHLFTTGLANSDKKIFTSDNGTTLASLFKAEVYHHECQVLLQRMIELVPGNVQLSEPIAPYEVKPGVVQLSLSTDGKVLEFSGEVRIRTTTLSLDSIMSVEVIYYDDDGKEVDSIATELVGTASGHDDTFAFFGWAAEIDAKAGVSAYTVVITSKDGKALTYDNNGHKYDVEDAIFIDRPSSHIGKGDAQGNVKVEIVVVTRGEASSPTLTLTAQSKRDNDDNPLPVLSSTSYPLKKSSTNGAFTIYVVTFTLKKYQLIAGTFTITATVDGKEVKLPYNKFIGFKGHHHPGGHPGHGNGPGGSGPGGNGTIPGGDGPGSDGPGNDGPGGDGPGSDGPWTDNPGGDGWGGEGPGDGPDGRPPPPPPKACTTEAAPCDAQPWATDTTWVVPTPSVHTKPYGGWPTDTPNSPGKPGSGGSGSGKPGSGHDGHGSGSPGSSGSDGNSEPWTDNGDDSCEEGGEYTSPAKSTWIEWSPAPAPATNTPYAPTAPKPTSTTGGPKPTGVAVYTGGAGANAVVACSGVFVAAVLGLAALL</sequence>
<feature type="compositionally biased region" description="Gly residues" evidence="6">
    <location>
        <begin position="596"/>
        <end position="638"/>
    </location>
</feature>
<accession>A0A0N1H2L5</accession>
<keyword evidence="2" id="KW-0349">Heme</keyword>
<dbReference type="PRINTS" id="PR00458">
    <property type="entry name" value="PEROXIDASE"/>
</dbReference>
<dbReference type="PANTHER" id="PTHR31356">
    <property type="entry name" value="THYLAKOID LUMENAL 29 KDA PROTEIN, CHLOROPLASTIC-RELATED"/>
    <property type="match status" value="1"/>
</dbReference>
<keyword evidence="5" id="KW-0732">Signal</keyword>
<feature type="compositionally biased region" description="Gly residues" evidence="6">
    <location>
        <begin position="716"/>
        <end position="727"/>
    </location>
</feature>
<dbReference type="Pfam" id="PF00141">
    <property type="entry name" value="peroxidase"/>
    <property type="match status" value="1"/>
</dbReference>
<feature type="compositionally biased region" description="Low complexity" evidence="6">
    <location>
        <begin position="781"/>
        <end position="801"/>
    </location>
</feature>
<name>A0A0N1H2L5_9EURO</name>
<gene>
    <name evidence="9" type="ORF">AB675_4706</name>
</gene>
<dbReference type="EMBL" id="LFJN01000016">
    <property type="protein sequence ID" value="KPI38935.1"/>
    <property type="molecule type" value="Genomic_DNA"/>
</dbReference>
<keyword evidence="7" id="KW-0812">Transmembrane</keyword>
<dbReference type="GO" id="GO:0042744">
    <property type="term" value="P:hydrogen peroxide catabolic process"/>
    <property type="evidence" value="ECO:0007669"/>
    <property type="project" value="TreeGrafter"/>
</dbReference>
<keyword evidence="1 5" id="KW-0575">Peroxidase</keyword>
<dbReference type="Gene3D" id="1.10.420.10">
    <property type="entry name" value="Peroxidase, domain 2"/>
    <property type="match status" value="1"/>
</dbReference>
<proteinExistence type="inferred from homology"/>
<dbReference type="VEuPathDB" id="FungiDB:AB675_4706"/>
<dbReference type="InterPro" id="IPR010255">
    <property type="entry name" value="Haem_peroxidase_sf"/>
</dbReference>
<dbReference type="Gene3D" id="1.10.520.10">
    <property type="match status" value="1"/>
</dbReference>
<dbReference type="Proteomes" id="UP000038010">
    <property type="component" value="Unassembled WGS sequence"/>
</dbReference>
<feature type="signal peptide" evidence="5">
    <location>
        <begin position="1"/>
        <end position="21"/>
    </location>
</feature>
<dbReference type="GeneID" id="28736744"/>
<comment type="similarity">
    <text evidence="4">Belongs to the peroxidase family.</text>
</comment>
<keyword evidence="2" id="KW-0479">Metal-binding</keyword>
<dbReference type="PROSITE" id="PS50873">
    <property type="entry name" value="PEROXIDASE_4"/>
    <property type="match status" value="1"/>
</dbReference>
<keyword evidence="2" id="KW-0408">Iron</keyword>
<comment type="caution">
    <text evidence="9">The sequence shown here is derived from an EMBL/GenBank/DDBJ whole genome shotgun (WGS) entry which is preliminary data.</text>
</comment>
<feature type="compositionally biased region" description="Gly residues" evidence="6">
    <location>
        <begin position="647"/>
        <end position="659"/>
    </location>
</feature>
<protein>
    <recommendedName>
        <fullName evidence="5">Peroxidase</fullName>
        <ecNumber evidence="5">1.11.1.-</ecNumber>
    </recommendedName>
</protein>
<dbReference type="InterPro" id="IPR002016">
    <property type="entry name" value="Haem_peroxidase"/>
</dbReference>
<feature type="compositionally biased region" description="Pro residues" evidence="6">
    <location>
        <begin position="23"/>
        <end position="35"/>
    </location>
</feature>
<feature type="compositionally biased region" description="Pro residues" evidence="6">
    <location>
        <begin position="42"/>
        <end position="53"/>
    </location>
</feature>
<keyword evidence="7" id="KW-0472">Membrane</keyword>
<evidence type="ECO:0000259" key="8">
    <source>
        <dbReference type="PROSITE" id="PS50873"/>
    </source>
</evidence>
<reference evidence="9 10" key="1">
    <citation type="submission" date="2015-06" db="EMBL/GenBank/DDBJ databases">
        <title>Draft genome of the ant-associated black yeast Phialophora attae CBS 131958.</title>
        <authorList>
            <person name="Moreno L.F."/>
            <person name="Stielow B.J."/>
            <person name="de Hoog S."/>
            <person name="Vicente V.A."/>
            <person name="Weiss V.A."/>
            <person name="de Vries M."/>
            <person name="Cruz L.M."/>
            <person name="Souza E.M."/>
        </authorList>
    </citation>
    <scope>NUCLEOTIDE SEQUENCE [LARGE SCALE GENOMIC DNA]</scope>
    <source>
        <strain evidence="9 10">CBS 131958</strain>
    </source>
</reference>
<evidence type="ECO:0000256" key="7">
    <source>
        <dbReference type="SAM" id="Phobius"/>
    </source>
</evidence>
<keyword evidence="7" id="KW-1133">Transmembrane helix</keyword>
<dbReference type="SUPFAM" id="SSF48113">
    <property type="entry name" value="Heme-dependent peroxidases"/>
    <property type="match status" value="1"/>
</dbReference>
<evidence type="ECO:0000256" key="6">
    <source>
        <dbReference type="SAM" id="MobiDB-lite"/>
    </source>
</evidence>
<dbReference type="RefSeq" id="XP_017998898.1">
    <property type="nucleotide sequence ID" value="XM_018144865.1"/>
</dbReference>
<feature type="compositionally biased region" description="Pro residues" evidence="6">
    <location>
        <begin position="63"/>
        <end position="83"/>
    </location>
</feature>
<dbReference type="EC" id="1.11.1.-" evidence="5"/>
<dbReference type="AlphaFoldDB" id="A0A0N1H2L5"/>
<feature type="region of interest" description="Disordered" evidence="6">
    <location>
        <begin position="691"/>
        <end position="801"/>
    </location>
</feature>
<keyword evidence="10" id="KW-1185">Reference proteome</keyword>
<dbReference type="GO" id="GO:0020037">
    <property type="term" value="F:heme binding"/>
    <property type="evidence" value="ECO:0007669"/>
    <property type="project" value="UniProtKB-UniRule"/>
</dbReference>
<feature type="chain" id="PRO_5005873016" description="Peroxidase" evidence="5">
    <location>
        <begin position="22"/>
        <end position="836"/>
    </location>
</feature>
<dbReference type="PANTHER" id="PTHR31356:SF53">
    <property type="entry name" value="HEME PEROXIDASE"/>
    <property type="match status" value="1"/>
</dbReference>
<evidence type="ECO:0000256" key="2">
    <source>
        <dbReference type="ARBA" id="ARBA00022617"/>
    </source>
</evidence>
<feature type="domain" description="Plant heme peroxidase family profile" evidence="8">
    <location>
        <begin position="130"/>
        <end position="397"/>
    </location>
</feature>
<evidence type="ECO:0000256" key="1">
    <source>
        <dbReference type="ARBA" id="ARBA00022559"/>
    </source>
</evidence>
<evidence type="ECO:0000256" key="3">
    <source>
        <dbReference type="ARBA" id="ARBA00023002"/>
    </source>
</evidence>
<dbReference type="OrthoDB" id="5985073at2759"/>
<dbReference type="GO" id="GO:0034599">
    <property type="term" value="P:cellular response to oxidative stress"/>
    <property type="evidence" value="ECO:0007669"/>
    <property type="project" value="InterPro"/>
</dbReference>
<organism evidence="9 10">
    <name type="scientific">Cyphellophora attinorum</name>
    <dbReference type="NCBI Taxonomy" id="1664694"/>
    <lineage>
        <taxon>Eukaryota</taxon>
        <taxon>Fungi</taxon>
        <taxon>Dikarya</taxon>
        <taxon>Ascomycota</taxon>
        <taxon>Pezizomycotina</taxon>
        <taxon>Eurotiomycetes</taxon>
        <taxon>Chaetothyriomycetidae</taxon>
        <taxon>Chaetothyriales</taxon>
        <taxon>Cyphellophoraceae</taxon>
        <taxon>Cyphellophora</taxon>
    </lineage>
</organism>
<evidence type="ECO:0000313" key="9">
    <source>
        <dbReference type="EMBL" id="KPI38935.1"/>
    </source>
</evidence>
<dbReference type="GO" id="GO:0000302">
    <property type="term" value="P:response to reactive oxygen species"/>
    <property type="evidence" value="ECO:0007669"/>
    <property type="project" value="TreeGrafter"/>
</dbReference>
<feature type="region of interest" description="Disordered" evidence="6">
    <location>
        <begin position="23"/>
        <end position="92"/>
    </location>
</feature>
<dbReference type="GO" id="GO:0046872">
    <property type="term" value="F:metal ion binding"/>
    <property type="evidence" value="ECO:0007669"/>
    <property type="project" value="UniProtKB-UniRule"/>
</dbReference>
<dbReference type="STRING" id="1664694.A0A0N1H2L5"/>
<feature type="compositionally biased region" description="Acidic residues" evidence="6">
    <location>
        <begin position="753"/>
        <end position="762"/>
    </location>
</feature>
<dbReference type="GO" id="GO:0004601">
    <property type="term" value="F:peroxidase activity"/>
    <property type="evidence" value="ECO:0007669"/>
    <property type="project" value="UniProtKB-KW"/>
</dbReference>
<feature type="region of interest" description="Disordered" evidence="6">
    <location>
        <begin position="513"/>
        <end position="536"/>
    </location>
</feature>
<evidence type="ECO:0000256" key="5">
    <source>
        <dbReference type="RuleBase" id="RU363051"/>
    </source>
</evidence>
<feature type="transmembrane region" description="Helical" evidence="7">
    <location>
        <begin position="813"/>
        <end position="835"/>
    </location>
</feature>
<evidence type="ECO:0000256" key="4">
    <source>
        <dbReference type="RuleBase" id="RU004241"/>
    </source>
</evidence>
<evidence type="ECO:0000313" key="10">
    <source>
        <dbReference type="Proteomes" id="UP000038010"/>
    </source>
</evidence>